<dbReference type="InterPro" id="IPR032582">
    <property type="entry name" value="DUF4916"/>
</dbReference>
<gene>
    <name evidence="1" type="ORF">ACFHYQ_25080</name>
</gene>
<dbReference type="Gene3D" id="3.90.79.10">
    <property type="entry name" value="Nucleoside Triphosphate Pyrophosphohydrolase"/>
    <property type="match status" value="1"/>
</dbReference>
<dbReference type="GO" id="GO:0016787">
    <property type="term" value="F:hydrolase activity"/>
    <property type="evidence" value="ECO:0007669"/>
    <property type="project" value="UniProtKB-KW"/>
</dbReference>
<reference evidence="1 2" key="1">
    <citation type="submission" date="2024-09" db="EMBL/GenBank/DDBJ databases">
        <authorList>
            <person name="Sun Q."/>
            <person name="Mori K."/>
        </authorList>
    </citation>
    <scope>NUCLEOTIDE SEQUENCE [LARGE SCALE GENOMIC DNA]</scope>
    <source>
        <strain evidence="1 2">TBRC 1851</strain>
    </source>
</reference>
<organism evidence="1 2">
    <name type="scientific">Sphaerimonospora cavernae</name>
    <dbReference type="NCBI Taxonomy" id="1740611"/>
    <lineage>
        <taxon>Bacteria</taxon>
        <taxon>Bacillati</taxon>
        <taxon>Actinomycetota</taxon>
        <taxon>Actinomycetes</taxon>
        <taxon>Streptosporangiales</taxon>
        <taxon>Streptosporangiaceae</taxon>
        <taxon>Sphaerimonospora</taxon>
    </lineage>
</organism>
<comment type="caution">
    <text evidence="1">The sequence shown here is derived from an EMBL/GenBank/DDBJ whole genome shotgun (WGS) entry which is preliminary data.</text>
</comment>
<dbReference type="SUPFAM" id="SSF55811">
    <property type="entry name" value="Nudix"/>
    <property type="match status" value="1"/>
</dbReference>
<dbReference type="RefSeq" id="WP_394303722.1">
    <property type="nucleotide sequence ID" value="NZ_JBHMQT010000057.1"/>
</dbReference>
<evidence type="ECO:0000313" key="2">
    <source>
        <dbReference type="Proteomes" id="UP001589870"/>
    </source>
</evidence>
<keyword evidence="1" id="KW-0378">Hydrolase</keyword>
<sequence length="175" mass="19130">MTETTPGWLSREELESTRARMPILYVDAVPVRVDDTGVVTRVGLLLRIGSGGTVSRALVSGRVLHYERVRDALMRHLEKDLGPVALPRVPASPQPFTVAEYFPTAGVTPYHDPRQHAVSLAYVVPVAGDCRPRQDALDLVWFTPEEAASPMVLSEMTGGQDVLLKQALAHVGRLP</sequence>
<dbReference type="Proteomes" id="UP001589870">
    <property type="component" value="Unassembled WGS sequence"/>
</dbReference>
<keyword evidence="2" id="KW-1185">Reference proteome</keyword>
<accession>A0ABV6UBM6</accession>
<protein>
    <submittedName>
        <fullName evidence="1">NUDIX hydrolase family protein</fullName>
    </submittedName>
</protein>
<evidence type="ECO:0000313" key="1">
    <source>
        <dbReference type="EMBL" id="MFC0865572.1"/>
    </source>
</evidence>
<proteinExistence type="predicted"/>
<name>A0ABV6UBM6_9ACTN</name>
<dbReference type="EMBL" id="JBHMQT010000057">
    <property type="protein sequence ID" value="MFC0865572.1"/>
    <property type="molecule type" value="Genomic_DNA"/>
</dbReference>
<dbReference type="InterPro" id="IPR015797">
    <property type="entry name" value="NUDIX_hydrolase-like_dom_sf"/>
</dbReference>
<dbReference type="Pfam" id="PF16262">
    <property type="entry name" value="DUF4916"/>
    <property type="match status" value="1"/>
</dbReference>